<dbReference type="Proteomes" id="UP000287651">
    <property type="component" value="Unassembled WGS sequence"/>
</dbReference>
<dbReference type="PANTHER" id="PTHR33984:SF2">
    <property type="entry name" value="OS02G0717600 PROTEIN"/>
    <property type="match status" value="1"/>
</dbReference>
<reference evidence="1 2" key="1">
    <citation type="journal article" date="2014" name="Agronomy (Basel)">
        <title>A Draft Genome Sequence for Ensete ventricosum, the Drought-Tolerant Tree Against Hunger.</title>
        <authorList>
            <person name="Harrison J."/>
            <person name="Moore K.A."/>
            <person name="Paszkiewicz K."/>
            <person name="Jones T."/>
            <person name="Grant M."/>
            <person name="Ambacheew D."/>
            <person name="Muzemil S."/>
            <person name="Studholme D.J."/>
        </authorList>
    </citation>
    <scope>NUCLEOTIDE SEQUENCE [LARGE SCALE GENOMIC DNA]</scope>
</reference>
<organism evidence="1 2">
    <name type="scientific">Ensete ventricosum</name>
    <name type="common">Abyssinian banana</name>
    <name type="synonym">Musa ensete</name>
    <dbReference type="NCBI Taxonomy" id="4639"/>
    <lineage>
        <taxon>Eukaryota</taxon>
        <taxon>Viridiplantae</taxon>
        <taxon>Streptophyta</taxon>
        <taxon>Embryophyta</taxon>
        <taxon>Tracheophyta</taxon>
        <taxon>Spermatophyta</taxon>
        <taxon>Magnoliopsida</taxon>
        <taxon>Liliopsida</taxon>
        <taxon>Zingiberales</taxon>
        <taxon>Musaceae</taxon>
        <taxon>Ensete</taxon>
    </lineage>
</organism>
<dbReference type="PANTHER" id="PTHR33984">
    <property type="entry name" value="OS02G0717600 PROTEIN"/>
    <property type="match status" value="1"/>
</dbReference>
<name>A0A426Z3Q5_ENSVE</name>
<sequence length="173" mass="19569">MLRLQGRSEYRKVIPKLGFAIGRTEEAARASKLLVVSRIGNEKVLPWMVSTSGAISCFDTVSLSQKLSLHRHALKPILLNLFMWDASALAQPRTGLVVRRRRHNFPCRGIHRKRRAVGSATIASRRGFLRRHDPLLEREQRLILICLLRFMAPSFPTRSCVDPKAFVGASCEP</sequence>
<gene>
    <name evidence="1" type="ORF">B296_00029903</name>
</gene>
<dbReference type="AlphaFoldDB" id="A0A426Z3Q5"/>
<dbReference type="EMBL" id="AMZH03008602">
    <property type="protein sequence ID" value="RRT58591.1"/>
    <property type="molecule type" value="Genomic_DNA"/>
</dbReference>
<comment type="caution">
    <text evidence="1">The sequence shown here is derived from an EMBL/GenBank/DDBJ whole genome shotgun (WGS) entry which is preliminary data.</text>
</comment>
<evidence type="ECO:0000313" key="2">
    <source>
        <dbReference type="Proteomes" id="UP000287651"/>
    </source>
</evidence>
<accession>A0A426Z3Q5</accession>
<evidence type="ECO:0000313" key="1">
    <source>
        <dbReference type="EMBL" id="RRT58591.1"/>
    </source>
</evidence>
<proteinExistence type="predicted"/>
<protein>
    <submittedName>
        <fullName evidence="1">Uncharacterized protein</fullName>
    </submittedName>
</protein>